<dbReference type="AlphaFoldDB" id="A0A2A8CXI0"/>
<dbReference type="EMBL" id="PDEQ01000004">
    <property type="protein sequence ID" value="PEN13405.1"/>
    <property type="molecule type" value="Genomic_DNA"/>
</dbReference>
<evidence type="ECO:0000313" key="2">
    <source>
        <dbReference type="Proteomes" id="UP000220102"/>
    </source>
</evidence>
<sequence length="228" mass="27220">MIISHKHRFIYVKTRKTASTSLEIALSKFCGPDDIITPIDERGEAKRRERGYRGPQNFYVPLKYYDRFDWATLLLRQRRKEFYNHRTADFIQDHVEPGIWDSYYTFSFERNPFDKAVSFYYYKTNEPRPNFNTWIHECRESRLTNWPIYTINGHMALDHLARYENLEAELAHLRDAIGLPDDIELPKAKSGFRPERSPYTELMDDAARERIELVCAREIRLMGYSFGD</sequence>
<comment type="caution">
    <text evidence="1">The sequence shown here is derived from an EMBL/GenBank/DDBJ whole genome shotgun (WGS) entry which is preliminary data.</text>
</comment>
<protein>
    <recommendedName>
        <fullName evidence="3">Chondroitin 4-O-sulfotransferase</fullName>
    </recommendedName>
</protein>
<name>A0A2A8CXI0_9BACT</name>
<reference evidence="1 2" key="1">
    <citation type="submission" date="2017-10" db="EMBL/GenBank/DDBJ databases">
        <title>Draft genome of Longibacter Salinarum.</title>
        <authorList>
            <person name="Goh K.M."/>
            <person name="Shamsir M.S."/>
            <person name="Lim S.W."/>
        </authorList>
    </citation>
    <scope>NUCLEOTIDE SEQUENCE [LARGE SCALE GENOMIC DNA]</scope>
    <source>
        <strain evidence="1 2">KCTC 52045</strain>
    </source>
</reference>
<dbReference type="SUPFAM" id="SSF52540">
    <property type="entry name" value="P-loop containing nucleoside triphosphate hydrolases"/>
    <property type="match status" value="1"/>
</dbReference>
<dbReference type="RefSeq" id="WP_098075325.1">
    <property type="nucleotide sequence ID" value="NZ_PDEQ01000004.1"/>
</dbReference>
<dbReference type="InterPro" id="IPR005331">
    <property type="entry name" value="Sulfotransferase"/>
</dbReference>
<evidence type="ECO:0000313" key="1">
    <source>
        <dbReference type="EMBL" id="PEN13405.1"/>
    </source>
</evidence>
<dbReference type="Proteomes" id="UP000220102">
    <property type="component" value="Unassembled WGS sequence"/>
</dbReference>
<organism evidence="1 2">
    <name type="scientific">Longibacter salinarum</name>
    <dbReference type="NCBI Taxonomy" id="1850348"/>
    <lineage>
        <taxon>Bacteria</taxon>
        <taxon>Pseudomonadati</taxon>
        <taxon>Rhodothermota</taxon>
        <taxon>Rhodothermia</taxon>
        <taxon>Rhodothermales</taxon>
        <taxon>Salisaetaceae</taxon>
        <taxon>Longibacter</taxon>
    </lineage>
</organism>
<dbReference type="OrthoDB" id="288532at2"/>
<dbReference type="InterPro" id="IPR027417">
    <property type="entry name" value="P-loop_NTPase"/>
</dbReference>
<accession>A0A2A8CXI0</accession>
<dbReference type="Gene3D" id="3.40.50.300">
    <property type="entry name" value="P-loop containing nucleotide triphosphate hydrolases"/>
    <property type="match status" value="1"/>
</dbReference>
<dbReference type="GO" id="GO:0016020">
    <property type="term" value="C:membrane"/>
    <property type="evidence" value="ECO:0007669"/>
    <property type="project" value="InterPro"/>
</dbReference>
<dbReference type="Pfam" id="PF03567">
    <property type="entry name" value="Sulfotransfer_2"/>
    <property type="match status" value="1"/>
</dbReference>
<keyword evidence="2" id="KW-1185">Reference proteome</keyword>
<gene>
    <name evidence="1" type="ORF">CRI94_08760</name>
</gene>
<dbReference type="GO" id="GO:0008146">
    <property type="term" value="F:sulfotransferase activity"/>
    <property type="evidence" value="ECO:0007669"/>
    <property type="project" value="InterPro"/>
</dbReference>
<evidence type="ECO:0008006" key="3">
    <source>
        <dbReference type="Google" id="ProtNLM"/>
    </source>
</evidence>
<proteinExistence type="predicted"/>